<dbReference type="PROSITE" id="PS50110">
    <property type="entry name" value="RESPONSE_REGULATORY"/>
    <property type="match status" value="1"/>
</dbReference>
<feature type="domain" description="PAS" evidence="3">
    <location>
        <begin position="136"/>
        <end position="203"/>
    </location>
</feature>
<dbReference type="InterPro" id="IPR000700">
    <property type="entry name" value="PAS-assoc_C"/>
</dbReference>
<feature type="domain" description="GGDEF" evidence="6">
    <location>
        <begin position="292"/>
        <end position="425"/>
    </location>
</feature>
<dbReference type="SUPFAM" id="SSF55785">
    <property type="entry name" value="PYP-like sensor domain (PAS domain)"/>
    <property type="match status" value="1"/>
</dbReference>
<evidence type="ECO:0000256" key="1">
    <source>
        <dbReference type="PROSITE-ProRule" id="PRU00169"/>
    </source>
</evidence>
<dbReference type="Gene3D" id="3.40.50.2300">
    <property type="match status" value="1"/>
</dbReference>
<feature type="modified residue" description="4-aspartylphosphate" evidence="1">
    <location>
        <position position="60"/>
    </location>
</feature>
<reference evidence="7 8" key="1">
    <citation type="submission" date="2019-10" db="EMBL/GenBank/DDBJ databases">
        <title>Rubrobacter sp nov SCSIO 52915 isolated from a deep-sea sediment in the South China Sea.</title>
        <authorList>
            <person name="Chen R.W."/>
        </authorList>
    </citation>
    <scope>NUCLEOTIDE SEQUENCE [LARGE SCALE GENOMIC DNA]</scope>
    <source>
        <strain evidence="7 8">SCSIO 52915</strain>
    </source>
</reference>
<feature type="domain" description="EAL" evidence="5">
    <location>
        <begin position="434"/>
        <end position="690"/>
    </location>
</feature>
<dbReference type="GO" id="GO:0000160">
    <property type="term" value="P:phosphorelay signal transduction system"/>
    <property type="evidence" value="ECO:0007669"/>
    <property type="project" value="InterPro"/>
</dbReference>
<dbReference type="PROSITE" id="PS50112">
    <property type="entry name" value="PAS"/>
    <property type="match status" value="1"/>
</dbReference>
<dbReference type="Pfam" id="PF08447">
    <property type="entry name" value="PAS_3"/>
    <property type="match status" value="1"/>
</dbReference>
<evidence type="ECO:0000259" key="3">
    <source>
        <dbReference type="PROSITE" id="PS50112"/>
    </source>
</evidence>
<dbReference type="SUPFAM" id="SSF141868">
    <property type="entry name" value="EAL domain-like"/>
    <property type="match status" value="1"/>
</dbReference>
<dbReference type="PROSITE" id="PS50113">
    <property type="entry name" value="PAC"/>
    <property type="match status" value="1"/>
</dbReference>
<dbReference type="PROSITE" id="PS50883">
    <property type="entry name" value="EAL"/>
    <property type="match status" value="1"/>
</dbReference>
<dbReference type="CDD" id="cd01948">
    <property type="entry name" value="EAL"/>
    <property type="match status" value="1"/>
</dbReference>
<evidence type="ECO:0000259" key="2">
    <source>
        <dbReference type="PROSITE" id="PS50110"/>
    </source>
</evidence>
<dbReference type="CDD" id="cd01949">
    <property type="entry name" value="GGDEF"/>
    <property type="match status" value="1"/>
</dbReference>
<evidence type="ECO:0000259" key="5">
    <source>
        <dbReference type="PROSITE" id="PS50883"/>
    </source>
</evidence>
<dbReference type="InterPro" id="IPR035919">
    <property type="entry name" value="EAL_sf"/>
</dbReference>
<dbReference type="RefSeq" id="WP_166397341.1">
    <property type="nucleotide sequence ID" value="NZ_CP045121.1"/>
</dbReference>
<dbReference type="SMART" id="SM00091">
    <property type="entry name" value="PAS"/>
    <property type="match status" value="1"/>
</dbReference>
<evidence type="ECO:0000313" key="7">
    <source>
        <dbReference type="EMBL" id="QIN79666.1"/>
    </source>
</evidence>
<proteinExistence type="predicted"/>
<dbReference type="InterPro" id="IPR001789">
    <property type="entry name" value="Sig_transdc_resp-reg_receiver"/>
</dbReference>
<dbReference type="InterPro" id="IPR000160">
    <property type="entry name" value="GGDEF_dom"/>
</dbReference>
<dbReference type="NCBIfam" id="TIGR00229">
    <property type="entry name" value="sensory_box"/>
    <property type="match status" value="1"/>
</dbReference>
<dbReference type="InterPro" id="IPR043128">
    <property type="entry name" value="Rev_trsase/Diguanyl_cyclase"/>
</dbReference>
<dbReference type="AlphaFoldDB" id="A0A6G8PZN5"/>
<dbReference type="EMBL" id="CP045121">
    <property type="protein sequence ID" value="QIN79666.1"/>
    <property type="molecule type" value="Genomic_DNA"/>
</dbReference>
<evidence type="ECO:0000313" key="8">
    <source>
        <dbReference type="Proteomes" id="UP000502706"/>
    </source>
</evidence>
<gene>
    <name evidence="7" type="ORF">GBA65_15290</name>
</gene>
<dbReference type="SUPFAM" id="SSF52172">
    <property type="entry name" value="CheY-like"/>
    <property type="match status" value="1"/>
</dbReference>
<dbReference type="SMART" id="SM00448">
    <property type="entry name" value="REC"/>
    <property type="match status" value="1"/>
</dbReference>
<dbReference type="CDD" id="cd00130">
    <property type="entry name" value="PAS"/>
    <property type="match status" value="1"/>
</dbReference>
<dbReference type="InterPro" id="IPR035965">
    <property type="entry name" value="PAS-like_dom_sf"/>
</dbReference>
<dbReference type="InterPro" id="IPR001633">
    <property type="entry name" value="EAL_dom"/>
</dbReference>
<keyword evidence="1" id="KW-0597">Phosphoprotein</keyword>
<evidence type="ECO:0000259" key="6">
    <source>
        <dbReference type="PROSITE" id="PS50887"/>
    </source>
</evidence>
<dbReference type="KEGG" id="rmar:GBA65_15290"/>
<dbReference type="InterPro" id="IPR011006">
    <property type="entry name" value="CheY-like_superfamily"/>
</dbReference>
<feature type="domain" description="PAC" evidence="4">
    <location>
        <begin position="210"/>
        <end position="261"/>
    </location>
</feature>
<dbReference type="PANTHER" id="PTHR44757">
    <property type="entry name" value="DIGUANYLATE CYCLASE DGCP"/>
    <property type="match status" value="1"/>
</dbReference>
<dbReference type="SMART" id="SM00052">
    <property type="entry name" value="EAL"/>
    <property type="match status" value="1"/>
</dbReference>
<keyword evidence="8" id="KW-1185">Reference proteome</keyword>
<dbReference type="SUPFAM" id="SSF55073">
    <property type="entry name" value="Nucleotide cyclase"/>
    <property type="match status" value="1"/>
</dbReference>
<dbReference type="CDD" id="cd00156">
    <property type="entry name" value="REC"/>
    <property type="match status" value="1"/>
</dbReference>
<dbReference type="Pfam" id="PF00563">
    <property type="entry name" value="EAL"/>
    <property type="match status" value="1"/>
</dbReference>
<dbReference type="PANTHER" id="PTHR44757:SF2">
    <property type="entry name" value="BIOFILM ARCHITECTURE MAINTENANCE PROTEIN MBAA"/>
    <property type="match status" value="1"/>
</dbReference>
<protein>
    <submittedName>
        <fullName evidence="7">EAL domain-containing protein</fullName>
    </submittedName>
</protein>
<dbReference type="InterPro" id="IPR013655">
    <property type="entry name" value="PAS_fold_3"/>
</dbReference>
<dbReference type="Pfam" id="PF00990">
    <property type="entry name" value="GGDEF"/>
    <property type="match status" value="1"/>
</dbReference>
<dbReference type="InterPro" id="IPR000014">
    <property type="entry name" value="PAS"/>
</dbReference>
<name>A0A6G8PZN5_9ACTN</name>
<dbReference type="FunFam" id="3.20.20.450:FF:000001">
    <property type="entry name" value="Cyclic di-GMP phosphodiesterase yahA"/>
    <property type="match status" value="1"/>
</dbReference>
<sequence length="695" mass="75148">MNRLDKELLRVLLVEDDEDDYVIISDLLSEIEELDLEWVSDYDDALLAIGREEHDVCLLDYRLGGRSGLDLLRTASEKGHKTPMILLTGRGDRELDLEAMQAGAVGYLIKGQIDAHILERSIRYAFAQALKVVSESERRFRTLVQNGSDVVTVMDAGGFIRYQSPSIERVLGHDPEGMLGRSAFEYVHPEDAERVRQSFTRNVGVPGVHEPLEMRVRHADGSWRHMEAIANNLLSEPSVGGIVLNSRDVTERRALEERLAYQAFHDGLTGLPNRSMLVAGLERALERAGEGGGVAVLFVDLNNFKLVNDSLGHGAGDAALVEVARRLGACLGAGGIAARFGGDEFVVLLEDVAGEAGATEIAERVVGALEAPFTLGTKEVFLSANIGAALGASPGLDDAAGLLRAADVALHSAKAAGSGYAVFDAAMNEKALERLDLEADLRRAVDQEEFLVYYQPKVELSTGRIIGAEALVRWQSPERGLVSPAKFIPVAEETGLIRPIGGWVLREACFQAKRWQGYLPPDYLPVVSVNLSAAQLKHPGFVSEVARTLEETGVDPAAVVLEITESMLMDDAEKGVETLFGLKALGLRIAVDDFGTGYSSLSYLKRFPIDTLKIDRSFVDGLGREPGDTAIVRAVMGLARALGLDVVAEGIETAEQLALLRELGCDYGQGYHFARPLPGAEAVEFLARARLAVGA</sequence>
<evidence type="ECO:0000259" key="4">
    <source>
        <dbReference type="PROSITE" id="PS50113"/>
    </source>
</evidence>
<dbReference type="PROSITE" id="PS50887">
    <property type="entry name" value="GGDEF"/>
    <property type="match status" value="1"/>
</dbReference>
<accession>A0A6G8PZN5</accession>
<dbReference type="InterPro" id="IPR052155">
    <property type="entry name" value="Biofilm_reg_signaling"/>
</dbReference>
<dbReference type="Gene3D" id="3.30.70.270">
    <property type="match status" value="1"/>
</dbReference>
<feature type="domain" description="Response regulatory" evidence="2">
    <location>
        <begin position="10"/>
        <end position="125"/>
    </location>
</feature>
<dbReference type="Gene3D" id="3.30.450.20">
    <property type="entry name" value="PAS domain"/>
    <property type="match status" value="1"/>
</dbReference>
<dbReference type="Gene3D" id="3.20.20.450">
    <property type="entry name" value="EAL domain"/>
    <property type="match status" value="1"/>
</dbReference>
<dbReference type="SMART" id="SM00267">
    <property type="entry name" value="GGDEF"/>
    <property type="match status" value="1"/>
</dbReference>
<dbReference type="NCBIfam" id="TIGR00254">
    <property type="entry name" value="GGDEF"/>
    <property type="match status" value="1"/>
</dbReference>
<dbReference type="InterPro" id="IPR029787">
    <property type="entry name" value="Nucleotide_cyclase"/>
</dbReference>
<dbReference type="Proteomes" id="UP000502706">
    <property type="component" value="Chromosome"/>
</dbReference>
<organism evidence="7 8">
    <name type="scientific">Rubrobacter marinus</name>
    <dbReference type="NCBI Taxonomy" id="2653852"/>
    <lineage>
        <taxon>Bacteria</taxon>
        <taxon>Bacillati</taxon>
        <taxon>Actinomycetota</taxon>
        <taxon>Rubrobacteria</taxon>
        <taxon>Rubrobacterales</taxon>
        <taxon>Rubrobacteraceae</taxon>
        <taxon>Rubrobacter</taxon>
    </lineage>
</organism>
<dbReference type="Pfam" id="PF00072">
    <property type="entry name" value="Response_reg"/>
    <property type="match status" value="1"/>
</dbReference>